<sequence>MKPTCSKGGGEKLDRLIKTLEDGSSYSYDTIYKLKEAANEDEKELKEEILQGSDYREKLKEEILQGSELGKNLLKKNAEIKAERDTIRDEALINAKQIKDLESEKRYNDRIIEDLNQKIKDIQKQTDNTHYNKENLHKIQKLSRKVTDLKVQQNIILETNEEIQKKLDNNITENKTLDKTNVNLTAMLENKKSEIIILNDKYNILDDKLGKYSIELNSLNEGYDQVNRNNIELNSLNEGYNNKINLLNDNLEDLRLSEQAAKRLLKKCREEKADIKENSEETIRKLNDTLNSLTKKIDILNRQRQEMDNVYAESLKELNDRIKNLNLSKEIDRERLIELNEKSREHEKDLESMNKASRRLRTMDVD</sequence>
<evidence type="ECO:0000313" key="2">
    <source>
        <dbReference type="EMBL" id="QHU30474.1"/>
    </source>
</evidence>
<organism evidence="2">
    <name type="scientific">viral metagenome</name>
    <dbReference type="NCBI Taxonomy" id="1070528"/>
    <lineage>
        <taxon>unclassified sequences</taxon>
        <taxon>metagenomes</taxon>
        <taxon>organismal metagenomes</taxon>
    </lineage>
</organism>
<dbReference type="EMBL" id="MN740509">
    <property type="protein sequence ID" value="QHU30474.1"/>
    <property type="molecule type" value="Genomic_DNA"/>
</dbReference>
<proteinExistence type="predicted"/>
<reference evidence="2" key="1">
    <citation type="journal article" date="2020" name="Nature">
        <title>Giant virus diversity and host interactions through global metagenomics.</title>
        <authorList>
            <person name="Schulz F."/>
            <person name="Roux S."/>
            <person name="Paez-Espino D."/>
            <person name="Jungbluth S."/>
            <person name="Walsh D.A."/>
            <person name="Denef V.J."/>
            <person name="McMahon K.D."/>
            <person name="Konstantinidis K.T."/>
            <person name="Eloe-Fadrosh E.A."/>
            <person name="Kyrpides N.C."/>
            <person name="Woyke T."/>
        </authorList>
    </citation>
    <scope>NUCLEOTIDE SEQUENCE</scope>
    <source>
        <strain evidence="2">GVMAG-M-3300027833-19</strain>
    </source>
</reference>
<evidence type="ECO:0000256" key="1">
    <source>
        <dbReference type="SAM" id="MobiDB-lite"/>
    </source>
</evidence>
<dbReference type="AlphaFoldDB" id="A0A6C0LLP2"/>
<name>A0A6C0LLP2_9ZZZZ</name>
<protein>
    <submittedName>
        <fullName evidence="2">Uncharacterized protein</fullName>
    </submittedName>
</protein>
<accession>A0A6C0LLP2</accession>
<feature type="region of interest" description="Disordered" evidence="1">
    <location>
        <begin position="344"/>
        <end position="366"/>
    </location>
</feature>